<organism evidence="3 4">
    <name type="scientific">Paenibacillus agricola</name>
    <dbReference type="NCBI Taxonomy" id="2716264"/>
    <lineage>
        <taxon>Bacteria</taxon>
        <taxon>Bacillati</taxon>
        <taxon>Bacillota</taxon>
        <taxon>Bacilli</taxon>
        <taxon>Bacillales</taxon>
        <taxon>Paenibacillaceae</taxon>
        <taxon>Paenibacillus</taxon>
    </lineage>
</organism>
<dbReference type="SUPFAM" id="SSF55729">
    <property type="entry name" value="Acyl-CoA N-acyltransferases (Nat)"/>
    <property type="match status" value="1"/>
</dbReference>
<protein>
    <submittedName>
        <fullName evidence="3">GNAT family N-acetyltransferase</fullName>
    </submittedName>
</protein>
<evidence type="ECO:0000313" key="4">
    <source>
        <dbReference type="Proteomes" id="UP001165962"/>
    </source>
</evidence>
<dbReference type="Proteomes" id="UP001165962">
    <property type="component" value="Unassembled WGS sequence"/>
</dbReference>
<feature type="domain" description="N-acetyltransferase" evidence="2">
    <location>
        <begin position="19"/>
        <end position="258"/>
    </location>
</feature>
<dbReference type="InterPro" id="IPR000182">
    <property type="entry name" value="GNAT_dom"/>
</dbReference>
<gene>
    <name evidence="3" type="ORF">G9U52_32200</name>
</gene>
<dbReference type="EMBL" id="JAAOIW010000019">
    <property type="protein sequence ID" value="NHN34457.1"/>
    <property type="molecule type" value="Genomic_DNA"/>
</dbReference>
<evidence type="ECO:0000313" key="3">
    <source>
        <dbReference type="EMBL" id="NHN34457.1"/>
    </source>
</evidence>
<dbReference type="Pfam" id="PF00583">
    <property type="entry name" value="Acetyltransf_1"/>
    <property type="match status" value="1"/>
</dbReference>
<accession>A0ABX0JE91</accession>
<feature type="compositionally biased region" description="Polar residues" evidence="1">
    <location>
        <begin position="117"/>
        <end position="126"/>
    </location>
</feature>
<sequence>MNLYHKRLYVFDKGQPREAIIRNYTERDFAALIRIQQESFPPPFPSELWWNEAQLREHITRFPEGALCVELGGELVGSMTALLVHHKLGDAHGADDGTNTKSAASSAGVDEGAGYNAGSSANITRNSRGDHSWAAMTDDGYIRNHQPDGDTLYIVDVCIRPASRKLGLGKLLMQAMYELTVQLGLVRLLGGGRMPGYHKVAEAVTIEQYVQGILEGRYKDPVITFLLRCGRTPMQVVPNYLDDEESCHYGLLMEWRNPFRTAFYNS</sequence>
<feature type="region of interest" description="Disordered" evidence="1">
    <location>
        <begin position="93"/>
        <end position="127"/>
    </location>
</feature>
<proteinExistence type="predicted"/>
<dbReference type="InterPro" id="IPR016181">
    <property type="entry name" value="Acyl_CoA_acyltransferase"/>
</dbReference>
<keyword evidence="4" id="KW-1185">Reference proteome</keyword>
<comment type="caution">
    <text evidence="3">The sequence shown here is derived from an EMBL/GenBank/DDBJ whole genome shotgun (WGS) entry which is preliminary data.</text>
</comment>
<reference evidence="3" key="1">
    <citation type="submission" date="2020-03" db="EMBL/GenBank/DDBJ databases">
        <title>Draft sequencing of Paenibacilllus sp. S3N08.</title>
        <authorList>
            <person name="Kim D.-U."/>
        </authorList>
    </citation>
    <scope>NUCLEOTIDE SEQUENCE</scope>
    <source>
        <strain evidence="3">S3N08</strain>
    </source>
</reference>
<name>A0ABX0JE91_9BACL</name>
<dbReference type="PROSITE" id="PS51186">
    <property type="entry name" value="GNAT"/>
    <property type="match status" value="1"/>
</dbReference>
<dbReference type="CDD" id="cd04301">
    <property type="entry name" value="NAT_SF"/>
    <property type="match status" value="1"/>
</dbReference>
<dbReference type="Gene3D" id="3.40.630.30">
    <property type="match status" value="1"/>
</dbReference>
<evidence type="ECO:0000259" key="2">
    <source>
        <dbReference type="PROSITE" id="PS51186"/>
    </source>
</evidence>
<evidence type="ECO:0000256" key="1">
    <source>
        <dbReference type="SAM" id="MobiDB-lite"/>
    </source>
</evidence>